<keyword evidence="3" id="KW-1185">Reference proteome</keyword>
<dbReference type="Proteomes" id="UP001609821">
    <property type="component" value="Unassembled WGS sequence"/>
</dbReference>
<reference evidence="2 3" key="1">
    <citation type="submission" date="2024-10" db="EMBL/GenBank/DDBJ databases">
        <title>Aeromonas and Pseudomonas from the Cagarras Archipelago, Rio de Janeiro, Brazil.</title>
        <authorList>
            <person name="Canellas A.L.B."/>
            <person name="Laport M.S."/>
        </authorList>
    </citation>
    <scope>NUCLEOTIDE SEQUENCE [LARGE SCALE GENOMIC DNA]</scope>
    <source>
        <strain evidence="2 3">CPF-4</strain>
    </source>
</reference>
<protein>
    <recommendedName>
        <fullName evidence="4">RiboL-PSP-HEPN domain-containing protein</fullName>
    </recommendedName>
</protein>
<dbReference type="RefSeq" id="WP_395246997.1">
    <property type="nucleotide sequence ID" value="NZ_JBINXA010000001.1"/>
</dbReference>
<accession>A0ABW7LZZ9</accession>
<evidence type="ECO:0000256" key="1">
    <source>
        <dbReference type="SAM" id="MobiDB-lite"/>
    </source>
</evidence>
<organism evidence="2 3">
    <name type="scientific">Pseudomonas kulmbachensis</name>
    <dbReference type="NCBI Taxonomy" id="3043408"/>
    <lineage>
        <taxon>Bacteria</taxon>
        <taxon>Pseudomonadati</taxon>
        <taxon>Pseudomonadota</taxon>
        <taxon>Gammaproteobacteria</taxon>
        <taxon>Pseudomonadales</taxon>
        <taxon>Pseudomonadaceae</taxon>
        <taxon>Pseudomonas</taxon>
    </lineage>
</organism>
<comment type="caution">
    <text evidence="2">The sequence shown here is derived from an EMBL/GenBank/DDBJ whole genome shotgun (WGS) entry which is preliminary data.</text>
</comment>
<evidence type="ECO:0008006" key="4">
    <source>
        <dbReference type="Google" id="ProtNLM"/>
    </source>
</evidence>
<sequence>MDIKGRATAIDVCEKILREDFKYNEENGTWRSINRIIESLLGRTTELADAYVELHATLAEQPRALSSFFDVFTTTVYSWNPGKIKEAREEREKLTELNVRIAKVSELLSELLSRRAEVKEMSSFSSDTYYHIMDVVEEASEDNGLFRSHVKGKLEKLTYQYDLKYWPSINKVVAQIGINAANAVTVADDSAASAATKARRPGLADFLKAFEAELDRNRVENIGFIPNDFSLADSSMASLVNCGLGLGVEELIEASFVKRYRQRERDRDRDRGQELERKLGID</sequence>
<evidence type="ECO:0000313" key="2">
    <source>
        <dbReference type="EMBL" id="MFH6566273.1"/>
    </source>
</evidence>
<feature type="region of interest" description="Disordered" evidence="1">
    <location>
        <begin position="263"/>
        <end position="282"/>
    </location>
</feature>
<gene>
    <name evidence="2" type="ORF">ACHMWK_09895</name>
</gene>
<dbReference type="EMBL" id="JBINXB010000010">
    <property type="protein sequence ID" value="MFH6566273.1"/>
    <property type="molecule type" value="Genomic_DNA"/>
</dbReference>
<name>A0ABW7LZZ9_9PSED</name>
<proteinExistence type="predicted"/>
<evidence type="ECO:0000313" key="3">
    <source>
        <dbReference type="Proteomes" id="UP001609821"/>
    </source>
</evidence>